<dbReference type="InterPro" id="IPR013783">
    <property type="entry name" value="Ig-like_fold"/>
</dbReference>
<name>A0A2P8CZD3_9BACT</name>
<protein>
    <submittedName>
        <fullName evidence="1">Outer membrane protein Omp28</fullName>
    </submittedName>
</protein>
<organism evidence="1 2">
    <name type="scientific">Taibaiella chishuiensis</name>
    <dbReference type="NCBI Taxonomy" id="1434707"/>
    <lineage>
        <taxon>Bacteria</taxon>
        <taxon>Pseudomonadati</taxon>
        <taxon>Bacteroidota</taxon>
        <taxon>Chitinophagia</taxon>
        <taxon>Chitinophagales</taxon>
        <taxon>Chitinophagaceae</taxon>
        <taxon>Taibaiella</taxon>
    </lineage>
</organism>
<dbReference type="Gene3D" id="2.60.40.10">
    <property type="entry name" value="Immunoglobulins"/>
    <property type="match status" value="1"/>
</dbReference>
<dbReference type="Proteomes" id="UP000240572">
    <property type="component" value="Unassembled WGS sequence"/>
</dbReference>
<dbReference type="Pfam" id="PF11551">
    <property type="entry name" value="Omp28"/>
    <property type="match status" value="1"/>
</dbReference>
<accession>A0A2P8CZD3</accession>
<dbReference type="RefSeq" id="WP_106524178.1">
    <property type="nucleotide sequence ID" value="NZ_PYGD01000008.1"/>
</dbReference>
<dbReference type="PROSITE" id="PS51257">
    <property type="entry name" value="PROKAR_LIPOPROTEIN"/>
    <property type="match status" value="1"/>
</dbReference>
<reference evidence="1 2" key="1">
    <citation type="submission" date="2018-03" db="EMBL/GenBank/DDBJ databases">
        <title>Genomic Encyclopedia of Type Strains, Phase III (KMG-III): the genomes of soil and plant-associated and newly described type strains.</title>
        <authorList>
            <person name="Whitman W."/>
        </authorList>
    </citation>
    <scope>NUCLEOTIDE SEQUENCE [LARGE SCALE GENOMIC DNA]</scope>
    <source>
        <strain evidence="1 2">CGMCC 1.12700</strain>
    </source>
</reference>
<keyword evidence="2" id="KW-1185">Reference proteome</keyword>
<gene>
    <name evidence="1" type="ORF">B0I18_10825</name>
</gene>
<evidence type="ECO:0000313" key="2">
    <source>
        <dbReference type="Proteomes" id="UP000240572"/>
    </source>
</evidence>
<comment type="caution">
    <text evidence="1">The sequence shown here is derived from an EMBL/GenBank/DDBJ whole genome shotgun (WGS) entry which is preliminary data.</text>
</comment>
<proteinExistence type="predicted"/>
<evidence type="ECO:0000313" key="1">
    <source>
        <dbReference type="EMBL" id="PSK90297.1"/>
    </source>
</evidence>
<sequence>MKKKFIGFAAFVALFAASCKEHGVSIDGNESLAEDTTYVSGTVEQAETKNFLTEEMSGVRCGNCPEGAIFLEELNEANGNRFRVVAIHQGSLTNPIKDRVPNSIQDFTTEDGRKILQLIFGEQGNKPCVSFDRWPIGNGTNKYLVDGASNWPPKIAEMKGKRDKTPVNLKVESKFNAEKDQYDITVTLHYTQAVTGDNKLFIYLTENNIKDAFVEADTLITYNHVFRKAVTAADGKLILNTVTKEPGRVYIYRAALKIDKTDAKQAFWNPDNIKVVAFVSNGTADDKSVLQVQETSLK</sequence>
<dbReference type="OrthoDB" id="1081990at2"/>
<dbReference type="AlphaFoldDB" id="A0A2P8CZD3"/>
<dbReference type="EMBL" id="PYGD01000008">
    <property type="protein sequence ID" value="PSK90297.1"/>
    <property type="molecule type" value="Genomic_DNA"/>
</dbReference>
<dbReference type="InterPro" id="IPR021615">
    <property type="entry name" value="Omp28"/>
</dbReference>